<name>A0A540NJW5_MALBA</name>
<feature type="compositionally biased region" description="Basic residues" evidence="1">
    <location>
        <begin position="46"/>
        <end position="59"/>
    </location>
</feature>
<protein>
    <submittedName>
        <fullName evidence="2">Uncharacterized protein</fullName>
    </submittedName>
</protein>
<accession>A0A540NJW5</accession>
<sequence>MPTYSSTAGGPSHHAEADDMAFVVKDLQSLRAAVRRKQNREMQRLRGQRRTKRRGRRQNGIRTVKRLVSKHLHDCRVKRLVSEHLCLFPPH</sequence>
<proteinExistence type="predicted"/>
<evidence type="ECO:0000313" key="2">
    <source>
        <dbReference type="EMBL" id="TQE11334.1"/>
    </source>
</evidence>
<dbReference type="AlphaFoldDB" id="A0A540NJW5"/>
<evidence type="ECO:0000313" key="3">
    <source>
        <dbReference type="Proteomes" id="UP000315295"/>
    </source>
</evidence>
<gene>
    <name evidence="2" type="ORF">C1H46_003068</name>
</gene>
<reference evidence="2 3" key="1">
    <citation type="journal article" date="2019" name="G3 (Bethesda)">
        <title>Sequencing of a Wild Apple (Malus baccata) Genome Unravels the Differences Between Cultivated and Wild Apple Species Regarding Disease Resistance and Cold Tolerance.</title>
        <authorList>
            <person name="Chen X."/>
        </authorList>
    </citation>
    <scope>NUCLEOTIDE SEQUENCE [LARGE SCALE GENOMIC DNA]</scope>
    <source>
        <strain evidence="3">cv. Shandingzi</strain>
        <tissue evidence="2">Leaves</tissue>
    </source>
</reference>
<dbReference type="Proteomes" id="UP000315295">
    <property type="component" value="Unassembled WGS sequence"/>
</dbReference>
<keyword evidence="3" id="KW-1185">Reference proteome</keyword>
<organism evidence="2 3">
    <name type="scientific">Malus baccata</name>
    <name type="common">Siberian crab apple</name>
    <name type="synonym">Pyrus baccata</name>
    <dbReference type="NCBI Taxonomy" id="106549"/>
    <lineage>
        <taxon>Eukaryota</taxon>
        <taxon>Viridiplantae</taxon>
        <taxon>Streptophyta</taxon>
        <taxon>Embryophyta</taxon>
        <taxon>Tracheophyta</taxon>
        <taxon>Spermatophyta</taxon>
        <taxon>Magnoliopsida</taxon>
        <taxon>eudicotyledons</taxon>
        <taxon>Gunneridae</taxon>
        <taxon>Pentapetalae</taxon>
        <taxon>rosids</taxon>
        <taxon>fabids</taxon>
        <taxon>Rosales</taxon>
        <taxon>Rosaceae</taxon>
        <taxon>Amygdaloideae</taxon>
        <taxon>Maleae</taxon>
        <taxon>Malus</taxon>
    </lineage>
</organism>
<comment type="caution">
    <text evidence="2">The sequence shown here is derived from an EMBL/GenBank/DDBJ whole genome shotgun (WGS) entry which is preliminary data.</text>
</comment>
<evidence type="ECO:0000256" key="1">
    <source>
        <dbReference type="SAM" id="MobiDB-lite"/>
    </source>
</evidence>
<feature type="region of interest" description="Disordered" evidence="1">
    <location>
        <begin position="35"/>
        <end position="59"/>
    </location>
</feature>
<dbReference type="EMBL" id="VIEB01000031">
    <property type="protein sequence ID" value="TQE11334.1"/>
    <property type="molecule type" value="Genomic_DNA"/>
</dbReference>